<keyword evidence="5" id="KW-0240">DNA-directed RNA polymerase</keyword>
<name>A0A0L6VPS3_9BASI</name>
<dbReference type="SUPFAM" id="SSF47819">
    <property type="entry name" value="HRDC-like"/>
    <property type="match status" value="1"/>
</dbReference>
<dbReference type="GO" id="GO:0000428">
    <property type="term" value="C:DNA-directed RNA polymerase complex"/>
    <property type="evidence" value="ECO:0007669"/>
    <property type="project" value="UniProtKB-KW"/>
</dbReference>
<dbReference type="InterPro" id="IPR045222">
    <property type="entry name" value="Rpb4-like"/>
</dbReference>
<dbReference type="GO" id="GO:0006352">
    <property type="term" value="P:DNA-templated transcription initiation"/>
    <property type="evidence" value="ECO:0007669"/>
    <property type="project" value="InterPro"/>
</dbReference>
<dbReference type="AlphaFoldDB" id="A0A0L6VPS3"/>
<keyword evidence="6" id="KW-1185">Reference proteome</keyword>
<evidence type="ECO:0000256" key="2">
    <source>
        <dbReference type="ARBA" id="ARBA00023242"/>
    </source>
</evidence>
<evidence type="ECO:0000313" key="5">
    <source>
        <dbReference type="EMBL" id="KNZ62723.1"/>
    </source>
</evidence>
<accession>A0A0L6VPS3</accession>
<dbReference type="EMBL" id="LAVV01002555">
    <property type="protein sequence ID" value="KNZ62723.1"/>
    <property type="molecule type" value="Genomic_DNA"/>
</dbReference>
<comment type="similarity">
    <text evidence="3">Belongs to the eukaryotic RPB4 RNA polymerase subunit family.</text>
</comment>
<protein>
    <submittedName>
        <fullName evidence="5">DNA-directed RNA polymerase II subunit D</fullName>
    </submittedName>
</protein>
<evidence type="ECO:0000259" key="4">
    <source>
        <dbReference type="SMART" id="SM00657"/>
    </source>
</evidence>
<dbReference type="InterPro" id="IPR006590">
    <property type="entry name" value="RNA_pol_Rpb4/RPC9_core"/>
</dbReference>
<gene>
    <name evidence="5" type="ORF">VP01_122g6</name>
</gene>
<evidence type="ECO:0000256" key="3">
    <source>
        <dbReference type="ARBA" id="ARBA00025724"/>
    </source>
</evidence>
<comment type="caution">
    <text evidence="5">The sequence shown here is derived from an EMBL/GenBank/DDBJ whole genome shotgun (WGS) entry which is preliminary data.</text>
</comment>
<dbReference type="GO" id="GO:0000166">
    <property type="term" value="F:nucleotide binding"/>
    <property type="evidence" value="ECO:0007669"/>
    <property type="project" value="InterPro"/>
</dbReference>
<evidence type="ECO:0000313" key="6">
    <source>
        <dbReference type="Proteomes" id="UP000037035"/>
    </source>
</evidence>
<evidence type="ECO:0000256" key="1">
    <source>
        <dbReference type="ARBA" id="ARBA00004123"/>
    </source>
</evidence>
<sequence length="212" mass="23469">MALRRGRIQEEDASQLKLGKDVGSIIIIMTRSISDFDMAGCLSISEVKLLLEQRAQPADTASVKVYKKTHEYVNQFARFNSTDSAQAARQILSKDTNLKPFELAQLASLCPEEAEEAKSLIPRRVVCSCVQSLFFTSPAPPPNPDKREDTLNYSSEFQVKLMPGFLMTMHYKHSSTKFPALSGIKDSLQNMAIGTSNHPKTAFNALCPIAVI</sequence>
<reference evidence="5 6" key="1">
    <citation type="submission" date="2015-08" db="EMBL/GenBank/DDBJ databases">
        <title>Next Generation Sequencing and Analysis of the Genome of Puccinia sorghi L Schw, the Causal Agent of Maize Common Rust.</title>
        <authorList>
            <person name="Rochi L."/>
            <person name="Burguener G."/>
            <person name="Darino M."/>
            <person name="Turjanski A."/>
            <person name="Kreff E."/>
            <person name="Dieguez M.J."/>
            <person name="Sacco F."/>
        </authorList>
    </citation>
    <scope>NUCLEOTIDE SEQUENCE [LARGE SCALE GENOMIC DNA]</scope>
    <source>
        <strain evidence="5 6">RO10H11247</strain>
    </source>
</reference>
<feature type="domain" description="RNA polymerase Rpb4/RPC9 core" evidence="4">
    <location>
        <begin position="34"/>
        <end position="144"/>
    </location>
</feature>
<organism evidence="5 6">
    <name type="scientific">Puccinia sorghi</name>
    <dbReference type="NCBI Taxonomy" id="27349"/>
    <lineage>
        <taxon>Eukaryota</taxon>
        <taxon>Fungi</taxon>
        <taxon>Dikarya</taxon>
        <taxon>Basidiomycota</taxon>
        <taxon>Pucciniomycotina</taxon>
        <taxon>Pucciniomycetes</taxon>
        <taxon>Pucciniales</taxon>
        <taxon>Pucciniaceae</taxon>
        <taxon>Puccinia</taxon>
    </lineage>
</organism>
<dbReference type="Proteomes" id="UP000037035">
    <property type="component" value="Unassembled WGS sequence"/>
</dbReference>
<comment type="subcellular location">
    <subcellularLocation>
        <location evidence="1">Nucleus</location>
    </subcellularLocation>
</comment>
<dbReference type="GO" id="GO:0005634">
    <property type="term" value="C:nucleus"/>
    <property type="evidence" value="ECO:0007669"/>
    <property type="project" value="UniProtKB-SubCell"/>
</dbReference>
<proteinExistence type="inferred from homology"/>
<dbReference type="PANTHER" id="PTHR21297">
    <property type="entry name" value="DNA-DIRECTED RNA POLYMERASE II"/>
    <property type="match status" value="1"/>
</dbReference>
<dbReference type="VEuPathDB" id="FungiDB:VP01_122g6"/>
<dbReference type="InterPro" id="IPR010997">
    <property type="entry name" value="HRDC-like_sf"/>
</dbReference>
<dbReference type="InterPro" id="IPR005574">
    <property type="entry name" value="Rpb4/RPC9"/>
</dbReference>
<keyword evidence="5" id="KW-0804">Transcription</keyword>
<dbReference type="InterPro" id="IPR038324">
    <property type="entry name" value="Rpb4/RPC9_sf"/>
</dbReference>
<keyword evidence="2" id="KW-0539">Nucleus</keyword>
<dbReference type="SMART" id="SM00657">
    <property type="entry name" value="RPOL4c"/>
    <property type="match status" value="1"/>
</dbReference>
<dbReference type="OrthoDB" id="2186918at2759"/>
<dbReference type="Pfam" id="PF03874">
    <property type="entry name" value="RNA_pol_Rpb4"/>
    <property type="match status" value="1"/>
</dbReference>
<dbReference type="Gene3D" id="1.20.1250.40">
    <property type="match status" value="1"/>
</dbReference>
<dbReference type="STRING" id="27349.A0A0L6VPS3"/>